<evidence type="ECO:0000256" key="2">
    <source>
        <dbReference type="SAM" id="SignalP"/>
    </source>
</evidence>
<evidence type="ECO:0000313" key="4">
    <source>
        <dbReference type="Proteomes" id="UP001182556"/>
    </source>
</evidence>
<dbReference type="AlphaFoldDB" id="A0AAD9FSV3"/>
<proteinExistence type="predicted"/>
<gene>
    <name evidence="3" type="ORF">DB88DRAFT_484241</name>
</gene>
<dbReference type="Proteomes" id="UP001182556">
    <property type="component" value="Unassembled WGS sequence"/>
</dbReference>
<name>A0AAD9FSV3_PAPLA</name>
<keyword evidence="2" id="KW-0732">Signal</keyword>
<accession>A0AAD9FSV3</accession>
<feature type="signal peptide" evidence="2">
    <location>
        <begin position="1"/>
        <end position="38"/>
    </location>
</feature>
<evidence type="ECO:0000256" key="1">
    <source>
        <dbReference type="SAM" id="MobiDB-lite"/>
    </source>
</evidence>
<comment type="caution">
    <text evidence="3">The sequence shown here is derived from an EMBL/GenBank/DDBJ whole genome shotgun (WGS) entry which is preliminary data.</text>
</comment>
<sequence>MVRIMHPFSRACTVGSRLRGRADLWLSLLFVFTSYSQAINEGNGLSWIQSLPVTAARVSLIGTPLSPCFPPYRRRTYIDKNIGTRKSGPPHHARCPTGSLGVSPDTGPTSRSKRLGST</sequence>
<dbReference type="EMBL" id="JAODAN010000003">
    <property type="protein sequence ID" value="KAK1925533.1"/>
    <property type="molecule type" value="Genomic_DNA"/>
</dbReference>
<evidence type="ECO:0000313" key="3">
    <source>
        <dbReference type="EMBL" id="KAK1925533.1"/>
    </source>
</evidence>
<keyword evidence="4" id="KW-1185">Reference proteome</keyword>
<feature type="chain" id="PRO_5041932945" description="Secreted protein" evidence="2">
    <location>
        <begin position="39"/>
        <end position="118"/>
    </location>
</feature>
<evidence type="ECO:0008006" key="5">
    <source>
        <dbReference type="Google" id="ProtNLM"/>
    </source>
</evidence>
<organism evidence="3 4">
    <name type="scientific">Papiliotrema laurentii</name>
    <name type="common">Cryptococcus laurentii</name>
    <dbReference type="NCBI Taxonomy" id="5418"/>
    <lineage>
        <taxon>Eukaryota</taxon>
        <taxon>Fungi</taxon>
        <taxon>Dikarya</taxon>
        <taxon>Basidiomycota</taxon>
        <taxon>Agaricomycotina</taxon>
        <taxon>Tremellomycetes</taxon>
        <taxon>Tremellales</taxon>
        <taxon>Rhynchogastremaceae</taxon>
        <taxon>Papiliotrema</taxon>
    </lineage>
</organism>
<reference evidence="3" key="1">
    <citation type="submission" date="2023-02" db="EMBL/GenBank/DDBJ databases">
        <title>Identification and recombinant expression of a fungal hydrolase from Papiliotrema laurentii that hydrolyzes apple cutin and clears colloidal polyester polyurethane.</title>
        <authorList>
            <consortium name="DOE Joint Genome Institute"/>
            <person name="Roman V.A."/>
            <person name="Bojanowski C."/>
            <person name="Crable B.R."/>
            <person name="Wagner D.N."/>
            <person name="Hung C.S."/>
            <person name="Nadeau L.J."/>
            <person name="Schratz L."/>
            <person name="Haridas S."/>
            <person name="Pangilinan J."/>
            <person name="Lipzen A."/>
            <person name="Na H."/>
            <person name="Yan M."/>
            <person name="Ng V."/>
            <person name="Grigoriev I.V."/>
            <person name="Spatafora J.W."/>
            <person name="Barlow D."/>
            <person name="Biffinger J."/>
            <person name="Kelley-Loughnane N."/>
            <person name="Varaljay V.A."/>
            <person name="Crookes-Goodson W.J."/>
        </authorList>
    </citation>
    <scope>NUCLEOTIDE SEQUENCE</scope>
    <source>
        <strain evidence="3">5307AH</strain>
    </source>
</reference>
<protein>
    <recommendedName>
        <fullName evidence="5">Secreted protein</fullName>
    </recommendedName>
</protein>
<feature type="region of interest" description="Disordered" evidence="1">
    <location>
        <begin position="80"/>
        <end position="118"/>
    </location>
</feature>